<feature type="compositionally biased region" description="Basic and acidic residues" evidence="1">
    <location>
        <begin position="246"/>
        <end position="265"/>
    </location>
</feature>
<reference evidence="2" key="1">
    <citation type="submission" date="2023-10" db="EMBL/GenBank/DDBJ databases">
        <authorList>
            <person name="Chen Y."/>
            <person name="Shah S."/>
            <person name="Dougan E. K."/>
            <person name="Thang M."/>
            <person name="Chan C."/>
        </authorList>
    </citation>
    <scope>NUCLEOTIDE SEQUENCE [LARGE SCALE GENOMIC DNA]</scope>
</reference>
<gene>
    <name evidence="2" type="ORF">PCOR1329_LOCUS33034</name>
</gene>
<evidence type="ECO:0000256" key="1">
    <source>
        <dbReference type="SAM" id="MobiDB-lite"/>
    </source>
</evidence>
<accession>A0ABN9SVT6</accession>
<evidence type="ECO:0000313" key="2">
    <source>
        <dbReference type="EMBL" id="CAK0836593.1"/>
    </source>
</evidence>
<organism evidence="2 3">
    <name type="scientific">Prorocentrum cordatum</name>
    <dbReference type="NCBI Taxonomy" id="2364126"/>
    <lineage>
        <taxon>Eukaryota</taxon>
        <taxon>Sar</taxon>
        <taxon>Alveolata</taxon>
        <taxon>Dinophyceae</taxon>
        <taxon>Prorocentrales</taxon>
        <taxon>Prorocentraceae</taxon>
        <taxon>Prorocentrum</taxon>
    </lineage>
</organism>
<dbReference type="EMBL" id="CAUYUJ010013670">
    <property type="protein sequence ID" value="CAK0836593.1"/>
    <property type="molecule type" value="Genomic_DNA"/>
</dbReference>
<feature type="compositionally biased region" description="Acidic residues" evidence="1">
    <location>
        <begin position="1"/>
        <end position="13"/>
    </location>
</feature>
<comment type="caution">
    <text evidence="2">The sequence shown here is derived from an EMBL/GenBank/DDBJ whole genome shotgun (WGS) entry which is preliminary data.</text>
</comment>
<proteinExistence type="predicted"/>
<keyword evidence="3" id="KW-1185">Reference proteome</keyword>
<feature type="compositionally biased region" description="Basic and acidic residues" evidence="1">
    <location>
        <begin position="31"/>
        <end position="44"/>
    </location>
</feature>
<feature type="region of interest" description="Disordered" evidence="1">
    <location>
        <begin position="198"/>
        <end position="279"/>
    </location>
</feature>
<evidence type="ECO:0008006" key="4">
    <source>
        <dbReference type="Google" id="ProtNLM"/>
    </source>
</evidence>
<sequence length="279" mass="29985">MFEQDYLNDDEASADERGRSPRGAGSAARFVAERAEHRMDRGHDIFGPSRRGRTSRGPFGGEAFGSAPKERDLDLLDRSSLGGGVPRERVVELRDYSSKAVVHSFCERERTRAGDPMADLERFEQTLGGAGAAGRRASGGGKAGEMSAAHEAREAALLSGRAQKAAGLKGEPASREVGGAACEKDDIAKAAKLVGLVGAKGSGQGPESSSSSSSSSKKRKKKKKKKAKKEKKKDKKKNKEKKRQKKDQQKAKTDAKQPNHDAEVHGRKRIRDTSGTDNS</sequence>
<feature type="compositionally biased region" description="Basic residues" evidence="1">
    <location>
        <begin position="216"/>
        <end position="245"/>
    </location>
</feature>
<feature type="region of interest" description="Disordered" evidence="1">
    <location>
        <begin position="1"/>
        <end position="83"/>
    </location>
</feature>
<evidence type="ECO:0000313" key="3">
    <source>
        <dbReference type="Proteomes" id="UP001189429"/>
    </source>
</evidence>
<protein>
    <recommendedName>
        <fullName evidence="4">ADP-ribosylation factor-like protein 6-interacting protein 4</fullName>
    </recommendedName>
</protein>
<feature type="compositionally biased region" description="Gly residues" evidence="1">
    <location>
        <begin position="128"/>
        <end position="143"/>
    </location>
</feature>
<feature type="compositionally biased region" description="Basic and acidic residues" evidence="1">
    <location>
        <begin position="68"/>
        <end position="77"/>
    </location>
</feature>
<name>A0ABN9SVT6_9DINO</name>
<feature type="region of interest" description="Disordered" evidence="1">
    <location>
        <begin position="128"/>
        <end position="156"/>
    </location>
</feature>
<dbReference type="Proteomes" id="UP001189429">
    <property type="component" value="Unassembled WGS sequence"/>
</dbReference>